<evidence type="ECO:0000256" key="1">
    <source>
        <dbReference type="SAM" id="MobiDB-lite"/>
    </source>
</evidence>
<proteinExistence type="predicted"/>
<evidence type="ECO:0000313" key="3">
    <source>
        <dbReference type="Proteomes" id="UP000094043"/>
    </source>
</evidence>
<keyword evidence="3" id="KW-1185">Reference proteome</keyword>
<feature type="compositionally biased region" description="Basic residues" evidence="1">
    <location>
        <begin position="70"/>
        <end position="81"/>
    </location>
</feature>
<protein>
    <submittedName>
        <fullName evidence="2">Uncharacterized protein</fullName>
    </submittedName>
</protein>
<feature type="region of interest" description="Disordered" evidence="1">
    <location>
        <begin position="1"/>
        <end position="93"/>
    </location>
</feature>
<organism evidence="2 3">
    <name type="scientific">Cryptococcus depauperatus CBS 7841</name>
    <dbReference type="NCBI Taxonomy" id="1295531"/>
    <lineage>
        <taxon>Eukaryota</taxon>
        <taxon>Fungi</taxon>
        <taxon>Dikarya</taxon>
        <taxon>Basidiomycota</taxon>
        <taxon>Agaricomycotina</taxon>
        <taxon>Tremellomycetes</taxon>
        <taxon>Tremellales</taxon>
        <taxon>Cryptococcaceae</taxon>
        <taxon>Cryptococcus</taxon>
    </lineage>
</organism>
<dbReference type="RefSeq" id="XP_066067698.1">
    <property type="nucleotide sequence ID" value="XM_066211601.1"/>
</dbReference>
<dbReference type="GeneID" id="91086385"/>
<feature type="compositionally biased region" description="Basic residues" evidence="1">
    <location>
        <begin position="132"/>
        <end position="141"/>
    </location>
</feature>
<gene>
    <name evidence="2" type="ORF">L203_102173</name>
</gene>
<sequence>MSLALMPPSSTLHHKPLPPHPLPSSNLTYSHSAQTSFGHLDTLSRTERPRSQPIPVVTMPEDSPVTPSPRPKRRRNKHSRSRHVDQDGDVEDQDELFDILGVAPSPKLASREEQPERCPGIIVLPKKEQKKVPKKRAKRSKSMLAETGTLSMDAKPRDTTRDGKGVFETTSLSQSLPMDVDGVMASRKAAKGRKAEKDETVWAMPDVSGGEELTWQQKLAQHETPTRPARKPQSERKPKSKLSTLWTPHPGLSFADHTGSAALRSFAQTAPRPGHVRGVSHDSPSKPVSSATFHTGKPALPISAFDGQLPFHTGYNAHRIPQTPAKSVASMHGNLLQGDHALPIIPGEFPRIRDAAGAGPAGGNAAGEFKYAGPTFHNSPHAGTLSKPDLDDF</sequence>
<dbReference type="Proteomes" id="UP000094043">
    <property type="component" value="Chromosome 2"/>
</dbReference>
<accession>A0AAJ8M0G0</accession>
<reference evidence="2" key="2">
    <citation type="journal article" date="2022" name="Elife">
        <title>Obligate sexual reproduction of a homothallic fungus closely related to the Cryptococcus pathogenic species complex.</title>
        <authorList>
            <person name="Passer A.R."/>
            <person name="Clancey S.A."/>
            <person name="Shea T."/>
            <person name="David-Palma M."/>
            <person name="Averette A.F."/>
            <person name="Boekhout T."/>
            <person name="Porcel B.M."/>
            <person name="Nowrousian M."/>
            <person name="Cuomo C.A."/>
            <person name="Sun S."/>
            <person name="Heitman J."/>
            <person name="Coelho M.A."/>
        </authorList>
    </citation>
    <scope>NUCLEOTIDE SEQUENCE</scope>
    <source>
        <strain evidence="2">CBS 7841</strain>
    </source>
</reference>
<reference evidence="2" key="1">
    <citation type="submission" date="2016-06" db="EMBL/GenBank/DDBJ databases">
        <authorList>
            <person name="Cuomo C."/>
            <person name="Litvintseva A."/>
            <person name="Heitman J."/>
            <person name="Chen Y."/>
            <person name="Sun S."/>
            <person name="Springer D."/>
            <person name="Dromer F."/>
            <person name="Young S."/>
            <person name="Zeng Q."/>
            <person name="Chapman S."/>
            <person name="Gujja S."/>
            <person name="Saif S."/>
            <person name="Birren B."/>
        </authorList>
    </citation>
    <scope>NUCLEOTIDE SEQUENCE</scope>
    <source>
        <strain evidence="2">CBS 7841</strain>
    </source>
</reference>
<reference evidence="2" key="3">
    <citation type="submission" date="2024-01" db="EMBL/GenBank/DDBJ databases">
        <authorList>
            <person name="Coelho M.A."/>
            <person name="David-Palma M."/>
            <person name="Shea T."/>
            <person name="Sun S."/>
            <person name="Cuomo C.A."/>
            <person name="Heitman J."/>
        </authorList>
    </citation>
    <scope>NUCLEOTIDE SEQUENCE</scope>
    <source>
        <strain evidence="2">CBS 7841</strain>
    </source>
</reference>
<evidence type="ECO:0000313" key="2">
    <source>
        <dbReference type="EMBL" id="WVN86998.1"/>
    </source>
</evidence>
<dbReference type="EMBL" id="CP143785">
    <property type="protein sequence ID" value="WVN86998.1"/>
    <property type="molecule type" value="Genomic_DNA"/>
</dbReference>
<dbReference type="AlphaFoldDB" id="A0AAJ8M0G0"/>
<feature type="region of interest" description="Disordered" evidence="1">
    <location>
        <begin position="189"/>
        <end position="251"/>
    </location>
</feature>
<feature type="region of interest" description="Disordered" evidence="1">
    <location>
        <begin position="126"/>
        <end position="173"/>
    </location>
</feature>
<feature type="compositionally biased region" description="Basic and acidic residues" evidence="1">
    <location>
        <begin position="154"/>
        <end position="165"/>
    </location>
</feature>
<dbReference type="KEGG" id="cdep:91086385"/>
<name>A0AAJ8M0G0_9TREE</name>
<feature type="compositionally biased region" description="Polar residues" evidence="1">
    <location>
        <begin position="26"/>
        <end position="37"/>
    </location>
</feature>